<name>A0A2S1JCD2_ECOLX</name>
<dbReference type="Pfam" id="PF20282">
    <property type="entry name" value="CTD6"/>
    <property type="match status" value="1"/>
</dbReference>
<evidence type="ECO:0000259" key="1">
    <source>
        <dbReference type="Pfam" id="PF20282"/>
    </source>
</evidence>
<reference evidence="2" key="1">
    <citation type="submission" date="2018-01" db="EMBL/GenBank/DDBJ databases">
        <title>Sequence of plasmid p92944-mph from Escherichia coli clinical isolate 92944 harboring MCR-1 and NDM-9.</title>
        <authorList>
            <person name="Jiang Z."/>
            <person name="Zhao Y."/>
            <person name="Li M."/>
            <person name="Tong Y."/>
            <person name="Long J."/>
        </authorList>
    </citation>
    <scope>NUCLEOTIDE SEQUENCE</scope>
    <source>
        <strain evidence="2">92944</strain>
        <plasmid evidence="2">p92944-mph</plasmid>
    </source>
</reference>
<dbReference type="RefSeq" id="WP_072714138.1">
    <property type="nucleotide sequence ID" value="NZ_AP021934.1"/>
</dbReference>
<dbReference type="EMBL" id="MG838205">
    <property type="protein sequence ID" value="AWF76036.1"/>
    <property type="molecule type" value="Genomic_DNA"/>
</dbReference>
<dbReference type="InterPro" id="IPR046914">
    <property type="entry name" value="ABC-3C_CTD6"/>
</dbReference>
<evidence type="ECO:0000313" key="2">
    <source>
        <dbReference type="EMBL" id="AWF76036.1"/>
    </source>
</evidence>
<sequence length="366" mass="41435">MIPEIELRDIQPKGSSDVPSSSHIQTGLPIPKTVRVQFFSPDEWESFTEEWASYLKNEYVAARRFGGSGDLGIDIAGFCSDKGFEAVWDNYQCKRYGHPLRPGDIWVEIGKIIYYSYLGKYTPPRKHFFVCSQGIGTSLEQLLNKPTELKEKSIENWDNYCLKGITSTAEIPLTGALRAYLDAFDFTIFSSKSIVELIEIHARTGFHSVRFGGGLPYRPNPSSPPTIPTENESRYIRQMLDAYGDHLGTNLPDAASLASHNQFRSDYLRQRERFYHAESLKNFARDTVPAGTFDALQDEIYHGVIDVCEDYHLSGFARMKETMKHATTIAVTSNPLVTSIKTQDRQGICHQLANDDRLIWVPDNES</sequence>
<keyword evidence="2" id="KW-0614">Plasmid</keyword>
<feature type="domain" description="ABC-three component systems C-terminal" evidence="1">
    <location>
        <begin position="232"/>
        <end position="360"/>
    </location>
</feature>
<protein>
    <recommendedName>
        <fullName evidence="1">ABC-three component systems C-terminal domain-containing protein</fullName>
    </recommendedName>
</protein>
<geneLocation type="plasmid" evidence="2">
    <name>p92944-mph</name>
</geneLocation>
<organism evidence="2">
    <name type="scientific">Escherichia coli</name>
    <dbReference type="NCBI Taxonomy" id="562"/>
    <lineage>
        <taxon>Bacteria</taxon>
        <taxon>Pseudomonadati</taxon>
        <taxon>Pseudomonadota</taxon>
        <taxon>Gammaproteobacteria</taxon>
        <taxon>Enterobacterales</taxon>
        <taxon>Enterobacteriaceae</taxon>
        <taxon>Escherichia</taxon>
    </lineage>
</organism>
<dbReference type="AlphaFoldDB" id="A0A2S1JCD2"/>
<accession>A0A2S1JCD2</accession>
<proteinExistence type="predicted"/>